<evidence type="ECO:0000256" key="1">
    <source>
        <dbReference type="SAM" id="MobiDB-lite"/>
    </source>
</evidence>
<accession>A0ABW7B4Q6</accession>
<organism evidence="2 3">
    <name type="scientific">Streptomyces cinerochromogenes</name>
    <dbReference type="NCBI Taxonomy" id="66422"/>
    <lineage>
        <taxon>Bacteria</taxon>
        <taxon>Bacillati</taxon>
        <taxon>Actinomycetota</taxon>
        <taxon>Actinomycetes</taxon>
        <taxon>Kitasatosporales</taxon>
        <taxon>Streptomycetaceae</taxon>
        <taxon>Streptomyces</taxon>
    </lineage>
</organism>
<reference evidence="2 3" key="1">
    <citation type="submission" date="2024-10" db="EMBL/GenBank/DDBJ databases">
        <title>The Natural Products Discovery Center: Release of the First 8490 Sequenced Strains for Exploring Actinobacteria Biosynthetic Diversity.</title>
        <authorList>
            <person name="Kalkreuter E."/>
            <person name="Kautsar S.A."/>
            <person name="Yang D."/>
            <person name="Bader C.D."/>
            <person name="Teijaro C.N."/>
            <person name="Fluegel L."/>
            <person name="Davis C.M."/>
            <person name="Simpson J.R."/>
            <person name="Lauterbach L."/>
            <person name="Steele A.D."/>
            <person name="Gui C."/>
            <person name="Meng S."/>
            <person name="Li G."/>
            <person name="Viehrig K."/>
            <person name="Ye F."/>
            <person name="Su P."/>
            <person name="Kiefer A.F."/>
            <person name="Nichols A."/>
            <person name="Cepeda A.J."/>
            <person name="Yan W."/>
            <person name="Fan B."/>
            <person name="Jiang Y."/>
            <person name="Adhikari A."/>
            <person name="Zheng C.-J."/>
            <person name="Schuster L."/>
            <person name="Cowan T.M."/>
            <person name="Smanski M.J."/>
            <person name="Chevrette M.G."/>
            <person name="De Carvalho L.P.S."/>
            <person name="Shen B."/>
        </authorList>
    </citation>
    <scope>NUCLEOTIDE SEQUENCE [LARGE SCALE GENOMIC DNA]</scope>
    <source>
        <strain evidence="2 3">NPDC048320</strain>
    </source>
</reference>
<dbReference type="Proteomes" id="UP001604267">
    <property type="component" value="Unassembled WGS sequence"/>
</dbReference>
<feature type="region of interest" description="Disordered" evidence="1">
    <location>
        <begin position="158"/>
        <end position="177"/>
    </location>
</feature>
<name>A0ABW7B4Q6_9ACTN</name>
<comment type="caution">
    <text evidence="2">The sequence shown here is derived from an EMBL/GenBank/DDBJ whole genome shotgun (WGS) entry which is preliminary data.</text>
</comment>
<dbReference type="InterPro" id="IPR007263">
    <property type="entry name" value="DCC1-like"/>
</dbReference>
<evidence type="ECO:0000313" key="2">
    <source>
        <dbReference type="EMBL" id="MFG3011785.1"/>
    </source>
</evidence>
<dbReference type="Pfam" id="PF04134">
    <property type="entry name" value="DCC1-like"/>
    <property type="match status" value="1"/>
</dbReference>
<dbReference type="EMBL" id="JBICYV010000006">
    <property type="protein sequence ID" value="MFG3011785.1"/>
    <property type="molecule type" value="Genomic_DNA"/>
</dbReference>
<keyword evidence="3" id="KW-1185">Reference proteome</keyword>
<evidence type="ECO:0000313" key="3">
    <source>
        <dbReference type="Proteomes" id="UP001604267"/>
    </source>
</evidence>
<proteinExistence type="predicted"/>
<protein>
    <submittedName>
        <fullName evidence="2">Thiol-disulfide oxidoreductase DCC family protein</fullName>
    </submittedName>
</protein>
<sequence length="177" mass="18748">MTGTTTAATAGRGAAGVPVRGLTVLYDAGCVLCRHLRDWLGRQSQLVPLELLPAGSAEARARFPGLDHAATLDEVAVVGDSGQVYRGPRAWIVVLWALREYRGLAHRLATPAGAKLARGAVLAAAKWRDVQGRGDRWGGQAYRRADGWSYHPRTGWSYSPTPSCSAPSCSGAAPASR</sequence>
<gene>
    <name evidence="2" type="ORF">ACGFZB_15225</name>
</gene>
<dbReference type="RefSeq" id="WP_392817976.1">
    <property type="nucleotide sequence ID" value="NZ_JBICYV010000006.1"/>
</dbReference>